<dbReference type="InterPro" id="IPR023214">
    <property type="entry name" value="HAD_sf"/>
</dbReference>
<evidence type="ECO:0000259" key="17">
    <source>
        <dbReference type="PROSITE" id="PS50969"/>
    </source>
</evidence>
<dbReference type="PANTHER" id="PTHR12210">
    <property type="entry name" value="DULLARD PROTEIN PHOSPHATASE"/>
    <property type="match status" value="1"/>
</dbReference>
<dbReference type="CDD" id="cd07521">
    <property type="entry name" value="HAD_FCP1-like"/>
    <property type="match status" value="1"/>
</dbReference>
<evidence type="ECO:0000256" key="7">
    <source>
        <dbReference type="ARBA" id="ARBA00022927"/>
    </source>
</evidence>
<evidence type="ECO:0000313" key="19">
    <source>
        <dbReference type="Proteomes" id="UP001212997"/>
    </source>
</evidence>
<feature type="compositionally biased region" description="Low complexity" evidence="16">
    <location>
        <begin position="467"/>
        <end position="485"/>
    </location>
</feature>
<comment type="function">
    <text evidence="14">Essential component of the TIM23 complex, a complex that mediates the translocation of transit peptide-containing proteins across the mitochondrial inner membrane.</text>
</comment>
<evidence type="ECO:0000256" key="16">
    <source>
        <dbReference type="SAM" id="MobiDB-lite"/>
    </source>
</evidence>
<dbReference type="EMBL" id="JANAWD010000276">
    <property type="protein sequence ID" value="KAJ3482365.1"/>
    <property type="molecule type" value="Genomic_DNA"/>
</dbReference>
<keyword evidence="15" id="KW-0175">Coiled coil</keyword>
<evidence type="ECO:0000256" key="9">
    <source>
        <dbReference type="ARBA" id="ARBA00022989"/>
    </source>
</evidence>
<keyword evidence="5" id="KW-0812">Transmembrane</keyword>
<dbReference type="SUPFAM" id="SSF56784">
    <property type="entry name" value="HAD-like"/>
    <property type="match status" value="1"/>
</dbReference>
<keyword evidence="19" id="KW-1185">Reference proteome</keyword>
<dbReference type="InterPro" id="IPR036412">
    <property type="entry name" value="HAD-like_sf"/>
</dbReference>
<feature type="region of interest" description="Disordered" evidence="16">
    <location>
        <begin position="444"/>
        <end position="485"/>
    </location>
</feature>
<comment type="caution">
    <text evidence="18">The sequence shown here is derived from an EMBL/GenBank/DDBJ whole genome shotgun (WGS) entry which is preliminary data.</text>
</comment>
<comment type="similarity">
    <text evidence="2 14">Belongs to the TIM50 family.</text>
</comment>
<keyword evidence="4 14" id="KW-0813">Transport</keyword>
<sequence>MSIVPLIRSPALRGVFLQSARRYATRPPPRPDLSNTGDSSTAPSSHDEQSTSPASSQPPPSSSSSLPSLDFVPSFEEEQTQRTGAKSSKGSLSSIERKRRFLGRVSLAVLLLGAGVQTWFLGREWDDGELRERRLKIEDAPSTRWGRTRVRLTSMFDTFTEPLWPELLPPPLPAPHQKPFTLLISIDDLLVTSMWDRQHGWRTAKRPGVDYFLAYLSQFFEVVIFTTQYNYTAMPIVEKLDPYQFFIAYKLFRDATRSVNGTPVKDLSYLNRDLSKVIMLDTHPEHVSAQPENAVILPKWTGDPRDRGLVAMIPFLESIAIYKPQDVRPILEAYSGKDIPLEYAKKEAEAKKLHIEEWEQKRKGLSSGGFTLSGLFGMSSDSNPSPIPLTYLEQKRQEAQAQYKEEQAYINANKENFERMIKEEQDAMNAQMPSTFWGAAAAVMGGVPPPPPGTPGAPEASVASTDAGASGQAASSQGGALTQKV</sequence>
<feature type="region of interest" description="Disordered" evidence="16">
    <location>
        <begin position="20"/>
        <end position="91"/>
    </location>
</feature>
<evidence type="ECO:0000256" key="8">
    <source>
        <dbReference type="ARBA" id="ARBA00022946"/>
    </source>
</evidence>
<organism evidence="18 19">
    <name type="scientific">Meripilus lineatus</name>
    <dbReference type="NCBI Taxonomy" id="2056292"/>
    <lineage>
        <taxon>Eukaryota</taxon>
        <taxon>Fungi</taxon>
        <taxon>Dikarya</taxon>
        <taxon>Basidiomycota</taxon>
        <taxon>Agaricomycotina</taxon>
        <taxon>Agaricomycetes</taxon>
        <taxon>Polyporales</taxon>
        <taxon>Meripilaceae</taxon>
        <taxon>Meripilus</taxon>
    </lineage>
</organism>
<evidence type="ECO:0000256" key="13">
    <source>
        <dbReference type="ARBA" id="ARBA00065975"/>
    </source>
</evidence>
<keyword evidence="6" id="KW-0999">Mitochondrion inner membrane</keyword>
<dbReference type="AlphaFoldDB" id="A0AAD5YCF0"/>
<feature type="compositionally biased region" description="Polar residues" evidence="16">
    <location>
        <begin position="81"/>
        <end position="91"/>
    </location>
</feature>
<comment type="subunit">
    <text evidence="13">Component of the TIM23 complex, at least composed of TIM23, TIM17 and TIM50. Interacts with preproteins in transit.</text>
</comment>
<feature type="domain" description="FCP1 homology" evidence="17">
    <location>
        <begin position="175"/>
        <end position="319"/>
    </location>
</feature>
<dbReference type="SMART" id="SM00577">
    <property type="entry name" value="CPDc"/>
    <property type="match status" value="1"/>
</dbReference>
<evidence type="ECO:0000256" key="1">
    <source>
        <dbReference type="ARBA" id="ARBA00004434"/>
    </source>
</evidence>
<protein>
    <recommendedName>
        <fullName evidence="3 14">Mitochondrial import inner membrane translocase subunit TIM50</fullName>
    </recommendedName>
</protein>
<evidence type="ECO:0000313" key="18">
    <source>
        <dbReference type="EMBL" id="KAJ3482365.1"/>
    </source>
</evidence>
<gene>
    <name evidence="18" type="ORF">NLI96_g7027</name>
</gene>
<accession>A0AAD5YCF0</accession>
<dbReference type="InterPro" id="IPR004274">
    <property type="entry name" value="FCP1_dom"/>
</dbReference>
<evidence type="ECO:0000256" key="3">
    <source>
        <dbReference type="ARBA" id="ARBA00020799"/>
    </source>
</evidence>
<evidence type="ECO:0000256" key="4">
    <source>
        <dbReference type="ARBA" id="ARBA00022448"/>
    </source>
</evidence>
<reference evidence="18" key="1">
    <citation type="submission" date="2022-07" db="EMBL/GenBank/DDBJ databases">
        <title>Genome Sequence of Physisporinus lineatus.</title>
        <authorList>
            <person name="Buettner E."/>
        </authorList>
    </citation>
    <scope>NUCLEOTIDE SEQUENCE</scope>
    <source>
        <strain evidence="18">VT162</strain>
    </source>
</reference>
<keyword evidence="10 14" id="KW-0811">Translocation</keyword>
<dbReference type="InterPro" id="IPR050365">
    <property type="entry name" value="TIM50"/>
</dbReference>
<evidence type="ECO:0000256" key="11">
    <source>
        <dbReference type="ARBA" id="ARBA00023128"/>
    </source>
</evidence>
<evidence type="ECO:0000256" key="6">
    <source>
        <dbReference type="ARBA" id="ARBA00022792"/>
    </source>
</evidence>
<evidence type="ECO:0000256" key="2">
    <source>
        <dbReference type="ARBA" id="ARBA00006344"/>
    </source>
</evidence>
<evidence type="ECO:0000256" key="15">
    <source>
        <dbReference type="SAM" id="Coils"/>
    </source>
</evidence>
<evidence type="ECO:0000256" key="10">
    <source>
        <dbReference type="ARBA" id="ARBA00023010"/>
    </source>
</evidence>
<dbReference type="PROSITE" id="PS50969">
    <property type="entry name" value="FCP1"/>
    <property type="match status" value="1"/>
</dbReference>
<keyword evidence="8 14" id="KW-0809">Transit peptide</keyword>
<dbReference type="Pfam" id="PF03031">
    <property type="entry name" value="NIF"/>
    <property type="match status" value="1"/>
</dbReference>
<proteinExistence type="inferred from homology"/>
<evidence type="ECO:0000256" key="12">
    <source>
        <dbReference type="ARBA" id="ARBA00023136"/>
    </source>
</evidence>
<dbReference type="GO" id="GO:0015031">
    <property type="term" value="P:protein transport"/>
    <property type="evidence" value="ECO:0007669"/>
    <property type="project" value="UniProtKB-KW"/>
</dbReference>
<feature type="coiled-coil region" evidence="15">
    <location>
        <begin position="389"/>
        <end position="416"/>
    </location>
</feature>
<name>A0AAD5YCF0_9APHY</name>
<dbReference type="FunFam" id="3.40.50.1000:FF:000019">
    <property type="entry name" value="Mitochondrial import inner membrane translocase subunit TIM50"/>
    <property type="match status" value="1"/>
</dbReference>
<dbReference type="Proteomes" id="UP001212997">
    <property type="component" value="Unassembled WGS sequence"/>
</dbReference>
<keyword evidence="11 14" id="KW-0496">Mitochondrion</keyword>
<dbReference type="GO" id="GO:0005744">
    <property type="term" value="C:TIM23 mitochondrial import inner membrane translocase complex"/>
    <property type="evidence" value="ECO:0007669"/>
    <property type="project" value="UniProtKB-UniRule"/>
</dbReference>
<keyword evidence="9" id="KW-1133">Transmembrane helix</keyword>
<comment type="subcellular location">
    <subcellularLocation>
        <location evidence="1 14">Mitochondrion inner membrane</location>
        <topology evidence="1 14">Single-pass membrane protein</topology>
    </subcellularLocation>
</comment>
<keyword evidence="12" id="KW-0472">Membrane</keyword>
<dbReference type="Gene3D" id="3.40.50.1000">
    <property type="entry name" value="HAD superfamily/HAD-like"/>
    <property type="match status" value="1"/>
</dbReference>
<evidence type="ECO:0000256" key="5">
    <source>
        <dbReference type="ARBA" id="ARBA00022692"/>
    </source>
</evidence>
<evidence type="ECO:0000256" key="14">
    <source>
        <dbReference type="RuleBase" id="RU365079"/>
    </source>
</evidence>
<feature type="compositionally biased region" description="Polar residues" evidence="16">
    <location>
        <begin position="33"/>
        <end position="44"/>
    </location>
</feature>
<keyword evidence="7 14" id="KW-0653">Protein transport</keyword>